<feature type="chain" id="PRO_5021195840" evidence="2">
    <location>
        <begin position="27"/>
        <end position="949"/>
    </location>
</feature>
<dbReference type="PANTHER" id="PTHR11851">
    <property type="entry name" value="METALLOPROTEASE"/>
    <property type="match status" value="1"/>
</dbReference>
<dbReference type="InterPro" id="IPR007863">
    <property type="entry name" value="Peptidase_M16_C"/>
</dbReference>
<accession>A0A4Z0FEK7</accession>
<reference evidence="5 6" key="1">
    <citation type="journal article" date="2019" name="ISME J.">
        <title>Candidatus Macondimonas diazotrophica, a novel gammaproteobacterial genus dominating crude-oil-contaminated coastal sediments.</title>
        <authorList>
            <person name="Karthikeyan S."/>
            <person name="Konstantinidis K."/>
        </authorList>
    </citation>
    <scope>NUCLEOTIDE SEQUENCE [LARGE SCALE GENOMIC DNA]</scope>
    <source>
        <strain evidence="5 6">KTK01</strain>
    </source>
</reference>
<evidence type="ECO:0000259" key="3">
    <source>
        <dbReference type="Pfam" id="PF00675"/>
    </source>
</evidence>
<dbReference type="SUPFAM" id="SSF63411">
    <property type="entry name" value="LuxS/MPP-like metallohydrolase"/>
    <property type="match status" value="4"/>
</dbReference>
<feature type="domain" description="Peptidase M16 N-terminal" evidence="3">
    <location>
        <begin position="71"/>
        <end position="207"/>
    </location>
</feature>
<dbReference type="Pfam" id="PF05193">
    <property type="entry name" value="Peptidase_M16_C"/>
    <property type="match status" value="2"/>
</dbReference>
<organism evidence="5 6">
    <name type="scientific">Candidatus Macondimonas diazotrophica</name>
    <dbReference type="NCBI Taxonomy" id="2305248"/>
    <lineage>
        <taxon>Bacteria</taxon>
        <taxon>Pseudomonadati</taxon>
        <taxon>Pseudomonadota</taxon>
        <taxon>Gammaproteobacteria</taxon>
        <taxon>Chromatiales</taxon>
        <taxon>Ectothiorhodospiraceae</taxon>
        <taxon>Candidatus Macondimonas</taxon>
    </lineage>
</organism>
<dbReference type="Gene3D" id="3.30.830.10">
    <property type="entry name" value="Metalloenzyme, LuxS/M16 peptidase-like"/>
    <property type="match status" value="4"/>
</dbReference>
<dbReference type="InterPro" id="IPR011249">
    <property type="entry name" value="Metalloenz_LuxS/M16"/>
</dbReference>
<dbReference type="RefSeq" id="WP_135280482.1">
    <property type="nucleotide sequence ID" value="NZ_SRIO01000001.1"/>
</dbReference>
<evidence type="ECO:0000313" key="5">
    <source>
        <dbReference type="EMBL" id="TFZ84122.1"/>
    </source>
</evidence>
<dbReference type="Pfam" id="PF00675">
    <property type="entry name" value="Peptidase_M16"/>
    <property type="match status" value="2"/>
</dbReference>
<evidence type="ECO:0000256" key="1">
    <source>
        <dbReference type="ARBA" id="ARBA00007261"/>
    </source>
</evidence>
<dbReference type="AlphaFoldDB" id="A0A4Z0FEK7"/>
<name>A0A4Z0FEK7_9GAMM</name>
<dbReference type="PANTHER" id="PTHR11851:SF49">
    <property type="entry name" value="MITOCHONDRIAL-PROCESSING PEPTIDASE SUBUNIT ALPHA"/>
    <property type="match status" value="1"/>
</dbReference>
<proteinExistence type="inferred from homology"/>
<feature type="domain" description="Peptidase M16 C-terminal" evidence="4">
    <location>
        <begin position="669"/>
        <end position="848"/>
    </location>
</feature>
<protein>
    <submittedName>
        <fullName evidence="5">Insulinase family protein</fullName>
    </submittedName>
</protein>
<dbReference type="InterPro" id="IPR050361">
    <property type="entry name" value="MPP/UQCRC_Complex"/>
</dbReference>
<keyword evidence="2" id="KW-0732">Signal</keyword>
<evidence type="ECO:0000256" key="2">
    <source>
        <dbReference type="SAM" id="SignalP"/>
    </source>
</evidence>
<dbReference type="InterPro" id="IPR011765">
    <property type="entry name" value="Pept_M16_N"/>
</dbReference>
<dbReference type="Proteomes" id="UP000297890">
    <property type="component" value="Unassembled WGS sequence"/>
</dbReference>
<gene>
    <name evidence="5" type="ORF">E4680_00875</name>
</gene>
<sequence length="949" mass="103913">MSSNWHGRTKVALAALLLGIAGCAQEAPEPPVTPEPANPQAQEAPTGLPLQEIADVDIPYHKTVLENGLTVIVHEDHKTPIVSVTVWYHVGSKNEVAGKTGFAHLFEHLMFNGTEHFNDDYFRPLEQVGATEMNGTTSRDRTNYFQNVPTPALDLALWMESDRMGHLLGAIDQGKLDEQRAVVKNEKRQRESAPYGKVWEQIAQNTYPAGHPYSWTTIGSMEDLDRATVEDVHEWFKTYYGPSNAVLVIAGDVDTETAIAKARQAFGAIPPGPPVTRPAKNFAPLAQPRRITLQDRVAQGRLYAVWNVPEWGHADLPALDLATTVLGAGKTSRLHRRLVEQEQLATDVSLGVGSGELGSQIYLVVTARPDVDLARIEAVANEELSRFAQEGPSPDELERARMRALSGFLRGIEKVGGFAGKAQILAESQTFSGNPEFWKTDLTRLREATPGQLQATVQKWLGDNRLTITVEPYPAYAALGEDVDRATLPATAAPPDLDFPALERTRLDNGLQIVLARRPNAPTVELDLLVPAGFASDDPSRSGLAGLTLDMLEEGSSRRDAQQIAAETERLGATIGVSATLDAGIISLSSLRETLEPSLALFAEIVRDPAFPEDRLALLKQQRLADIAQEKTQPSSMAQRVLPPLLYGPEHPYGQPLTGSGYESVVQDATVESLRDFYKRHVHPKEAVLVAVGDIDLDTLRQQVEQALGSWTAPEDAVVATTLPTPPSPDKPRIFLIDRPDYSQSMIMAGELVPPTGAPEDLAFRAVNAVLGGMFTSRLNFNLREQKGWAYGAGSRLIDAKGHRPWMLHAPVQQDKTAAAMREISREIHGIIKSSPISSDELDKAQKNMTLKLPGQFETAAQVASGIQNITLYDLSDDYYDRFVQDIRALTPDQTSQVARDWIDPSRLTWVVVGDLRKIEPEIRALGWGEVEIVDADGRPRNDAAAPAE</sequence>
<feature type="domain" description="Peptidase M16 N-terminal" evidence="3">
    <location>
        <begin position="513"/>
        <end position="640"/>
    </location>
</feature>
<evidence type="ECO:0000313" key="6">
    <source>
        <dbReference type="Proteomes" id="UP000297890"/>
    </source>
</evidence>
<feature type="domain" description="Peptidase M16 C-terminal" evidence="4">
    <location>
        <begin position="227"/>
        <end position="402"/>
    </location>
</feature>
<evidence type="ECO:0000259" key="4">
    <source>
        <dbReference type="Pfam" id="PF05193"/>
    </source>
</evidence>
<dbReference type="GO" id="GO:0046872">
    <property type="term" value="F:metal ion binding"/>
    <property type="evidence" value="ECO:0007669"/>
    <property type="project" value="InterPro"/>
</dbReference>
<dbReference type="EMBL" id="SRIO01000001">
    <property type="protein sequence ID" value="TFZ84122.1"/>
    <property type="molecule type" value="Genomic_DNA"/>
</dbReference>
<feature type="signal peptide" evidence="2">
    <location>
        <begin position="1"/>
        <end position="26"/>
    </location>
</feature>
<keyword evidence="6" id="KW-1185">Reference proteome</keyword>
<comment type="similarity">
    <text evidence="1">Belongs to the peptidase M16 family.</text>
</comment>
<dbReference type="OrthoDB" id="9811314at2"/>
<comment type="caution">
    <text evidence="5">The sequence shown here is derived from an EMBL/GenBank/DDBJ whole genome shotgun (WGS) entry which is preliminary data.</text>
</comment>